<sequence length="295" mass="34607">MFNNTTQDELRTTCRNALESLELWLRSLIDTKLSENFGKDYFHFKDKNGNNLVKSAILKSCQDKVTKEPQRFSRLIDATFIEEIFDIICNPNLYNKYFNDALNEAFPVGREQAKHTFSKIITPRNYLSHANPISFRQAEQVICYSHDIIDSIKSYFIKMNKEKEFNVPTFITITDSLGNKFHSSELLVVGNKRVINSLNTRNNILFPSDELKIEVQVDESFSPTTYRIWWVFINGASIFEIKNQEGNLFQLSIKEKHISESFKIECYVASNKQWHKHQKYDDMFIITYKILPLPK</sequence>
<keyword evidence="2" id="KW-1185">Reference proteome</keyword>
<evidence type="ECO:0000313" key="1">
    <source>
        <dbReference type="EMBL" id="RNI33055.1"/>
    </source>
</evidence>
<comment type="caution">
    <text evidence="1">The sequence shown here is derived from an EMBL/GenBank/DDBJ whole genome shotgun (WGS) entry which is preliminary data.</text>
</comment>
<reference evidence="1 2" key="1">
    <citation type="submission" date="2018-11" db="EMBL/GenBank/DDBJ databases">
        <title>Rufibacter latericius sp. nov., isolated from water in Baiyang Lake.</title>
        <authorList>
            <person name="Yang Y."/>
        </authorList>
    </citation>
    <scope>NUCLEOTIDE SEQUENCE [LARGE SCALE GENOMIC DNA]</scope>
    <source>
        <strain evidence="1 2">MCC P1</strain>
    </source>
</reference>
<evidence type="ECO:0008006" key="3">
    <source>
        <dbReference type="Google" id="ProtNLM"/>
    </source>
</evidence>
<dbReference type="Proteomes" id="UP000271010">
    <property type="component" value="Unassembled WGS sequence"/>
</dbReference>
<dbReference type="OrthoDB" id="8265499at2"/>
<gene>
    <name evidence="1" type="ORF">EFA69_01125</name>
</gene>
<dbReference type="RefSeq" id="WP_123131253.1">
    <property type="nucleotide sequence ID" value="NZ_RJJE01000001.1"/>
</dbReference>
<proteinExistence type="predicted"/>
<accession>A0A3M9N6P0</accession>
<name>A0A3M9N6P0_9BACT</name>
<protein>
    <recommendedName>
        <fullName evidence="3">Swt1-like HEPN domain-containing protein</fullName>
    </recommendedName>
</protein>
<evidence type="ECO:0000313" key="2">
    <source>
        <dbReference type="Proteomes" id="UP000271010"/>
    </source>
</evidence>
<organism evidence="1 2">
    <name type="scientific">Rufibacter immobilis</name>
    <dbReference type="NCBI Taxonomy" id="1348778"/>
    <lineage>
        <taxon>Bacteria</taxon>
        <taxon>Pseudomonadati</taxon>
        <taxon>Bacteroidota</taxon>
        <taxon>Cytophagia</taxon>
        <taxon>Cytophagales</taxon>
        <taxon>Hymenobacteraceae</taxon>
        <taxon>Rufibacter</taxon>
    </lineage>
</organism>
<dbReference type="EMBL" id="RJJE01000001">
    <property type="protein sequence ID" value="RNI33055.1"/>
    <property type="molecule type" value="Genomic_DNA"/>
</dbReference>
<dbReference type="AlphaFoldDB" id="A0A3M9N6P0"/>